<name>A0A0M8ZNY8_9HYME</name>
<dbReference type="EMBL" id="KQ435947">
    <property type="protein sequence ID" value="KOX68150.1"/>
    <property type="molecule type" value="Genomic_DNA"/>
</dbReference>
<gene>
    <name evidence="1" type="ORF">WN51_08039</name>
</gene>
<dbReference type="AlphaFoldDB" id="A0A0M8ZNY8"/>
<reference evidence="1 2" key="1">
    <citation type="submission" date="2015-07" db="EMBL/GenBank/DDBJ databases">
        <title>The genome of Melipona quadrifasciata.</title>
        <authorList>
            <person name="Pan H."/>
            <person name="Kapheim K."/>
        </authorList>
    </citation>
    <scope>NUCLEOTIDE SEQUENCE [LARGE SCALE GENOMIC DNA]</scope>
    <source>
        <strain evidence="1">0111107301</strain>
        <tissue evidence="1">Whole body</tissue>
    </source>
</reference>
<keyword evidence="2" id="KW-1185">Reference proteome</keyword>
<sequence>MKRRGLYLVTADRVCTIVDVKMIVAVQLQLVETEHEPLEDTMRLKGDGAVEVLLELRDQNSPVYFSVEISHVVLLAHVAYLICKRIDRKIKLLGGGETSLTAAHCRDRDYIGSLDNFEGFANERRIAVEWAELEQQMVKCRGPDYSERDTLLSR</sequence>
<dbReference type="Proteomes" id="UP000053105">
    <property type="component" value="Unassembled WGS sequence"/>
</dbReference>
<evidence type="ECO:0000313" key="2">
    <source>
        <dbReference type="Proteomes" id="UP000053105"/>
    </source>
</evidence>
<dbReference type="OrthoDB" id="7420095at2759"/>
<accession>A0A0M8ZNY8</accession>
<evidence type="ECO:0000313" key="1">
    <source>
        <dbReference type="EMBL" id="KOX68150.1"/>
    </source>
</evidence>
<protein>
    <submittedName>
        <fullName evidence="1">Uncharacterized protein</fullName>
    </submittedName>
</protein>
<organism evidence="1 2">
    <name type="scientific">Melipona quadrifasciata</name>
    <dbReference type="NCBI Taxonomy" id="166423"/>
    <lineage>
        <taxon>Eukaryota</taxon>
        <taxon>Metazoa</taxon>
        <taxon>Ecdysozoa</taxon>
        <taxon>Arthropoda</taxon>
        <taxon>Hexapoda</taxon>
        <taxon>Insecta</taxon>
        <taxon>Pterygota</taxon>
        <taxon>Neoptera</taxon>
        <taxon>Endopterygota</taxon>
        <taxon>Hymenoptera</taxon>
        <taxon>Apocrita</taxon>
        <taxon>Aculeata</taxon>
        <taxon>Apoidea</taxon>
        <taxon>Anthophila</taxon>
        <taxon>Apidae</taxon>
        <taxon>Melipona</taxon>
    </lineage>
</organism>
<proteinExistence type="predicted"/>